<protein>
    <submittedName>
        <fullName evidence="1">Tudor domain-containing protein 3 isoform x1</fullName>
    </submittedName>
</protein>
<name>A0A2I0U1E6_LIMLA</name>
<proteinExistence type="predicted"/>
<evidence type="ECO:0000313" key="1">
    <source>
        <dbReference type="EMBL" id="PKU39839.1"/>
    </source>
</evidence>
<organism evidence="1 2">
    <name type="scientific">Limosa lapponica baueri</name>
    <dbReference type="NCBI Taxonomy" id="1758121"/>
    <lineage>
        <taxon>Eukaryota</taxon>
        <taxon>Metazoa</taxon>
        <taxon>Chordata</taxon>
        <taxon>Craniata</taxon>
        <taxon>Vertebrata</taxon>
        <taxon>Euteleostomi</taxon>
        <taxon>Archelosauria</taxon>
        <taxon>Archosauria</taxon>
        <taxon>Dinosauria</taxon>
        <taxon>Saurischia</taxon>
        <taxon>Theropoda</taxon>
        <taxon>Coelurosauria</taxon>
        <taxon>Aves</taxon>
        <taxon>Neognathae</taxon>
        <taxon>Neoaves</taxon>
        <taxon>Charadriiformes</taxon>
        <taxon>Scolopacidae</taxon>
        <taxon>Limosa</taxon>
    </lineage>
</organism>
<keyword evidence="2" id="KW-1185">Reference proteome</keyword>
<dbReference type="Proteomes" id="UP000233556">
    <property type="component" value="Unassembled WGS sequence"/>
</dbReference>
<accession>A0A2I0U1E6</accession>
<gene>
    <name evidence="1" type="ORF">llap_9861</name>
</gene>
<sequence>MGDSLQCETISNLTGCKHFTSKFLEFKMNFEKDLEWYLSDEGIEACISSTEKVNTNDIILVALNTDLRTIGKKFLPSDINGGKVEKVMTPDNSSRNFEKLEETGRTEENCPLMFFNKDKCLFHKWYLLDPSKLHISITIVREPGFFACELLVKFNLVLV</sequence>
<reference evidence="2" key="1">
    <citation type="submission" date="2017-11" db="EMBL/GenBank/DDBJ databases">
        <authorList>
            <person name="Lima N.C."/>
            <person name="Parody-Merino A.M."/>
            <person name="Battley P.F."/>
            <person name="Fidler A.E."/>
            <person name="Prosdocimi F."/>
        </authorList>
    </citation>
    <scope>NUCLEOTIDE SEQUENCE [LARGE SCALE GENOMIC DNA]</scope>
</reference>
<evidence type="ECO:0000313" key="2">
    <source>
        <dbReference type="Proteomes" id="UP000233556"/>
    </source>
</evidence>
<dbReference type="AlphaFoldDB" id="A0A2I0U1E6"/>
<dbReference type="OrthoDB" id="434939at2759"/>
<dbReference type="SMART" id="SM01161">
    <property type="entry name" value="DUF1767"/>
    <property type="match status" value="1"/>
</dbReference>
<dbReference type="EMBL" id="KZ506398">
    <property type="protein sequence ID" value="PKU39839.1"/>
    <property type="molecule type" value="Genomic_DNA"/>
</dbReference>
<reference evidence="2" key="2">
    <citation type="submission" date="2017-12" db="EMBL/GenBank/DDBJ databases">
        <title>Genome sequence of the Bar-tailed Godwit (Limosa lapponica baueri).</title>
        <authorList>
            <person name="Lima N.C.B."/>
            <person name="Parody-Merino A.M."/>
            <person name="Battley P.F."/>
            <person name="Fidler A.E."/>
            <person name="Prosdocimi F."/>
        </authorList>
    </citation>
    <scope>NUCLEOTIDE SEQUENCE [LARGE SCALE GENOMIC DNA]</scope>
</reference>